<keyword evidence="4" id="KW-1185">Reference proteome</keyword>
<keyword evidence="2" id="KW-0472">Membrane</keyword>
<proteinExistence type="predicted"/>
<dbReference type="Pfam" id="PF11927">
    <property type="entry name" value="HODM_asu-like"/>
    <property type="match status" value="1"/>
</dbReference>
<organism evidence="3 4">
    <name type="scientific">Pyrenophora tritici-repentis</name>
    <dbReference type="NCBI Taxonomy" id="45151"/>
    <lineage>
        <taxon>Eukaryota</taxon>
        <taxon>Fungi</taxon>
        <taxon>Dikarya</taxon>
        <taxon>Ascomycota</taxon>
        <taxon>Pezizomycotina</taxon>
        <taxon>Dothideomycetes</taxon>
        <taxon>Pleosporomycetidae</taxon>
        <taxon>Pleosporales</taxon>
        <taxon>Pleosporineae</taxon>
        <taxon>Pleosporaceae</taxon>
        <taxon>Pyrenophora</taxon>
    </lineage>
</organism>
<evidence type="ECO:0000256" key="2">
    <source>
        <dbReference type="SAM" id="Phobius"/>
    </source>
</evidence>
<comment type="caution">
    <text evidence="3">The sequence shown here is derived from an EMBL/GenBank/DDBJ whole genome shotgun (WGS) entry which is preliminary data.</text>
</comment>
<reference evidence="4" key="1">
    <citation type="journal article" date="2022" name="Microb. Genom.">
        <title>A global pangenome for the wheat fungal pathogen Pyrenophora tritici-repentis and prediction of effector protein structural homology.</title>
        <authorList>
            <person name="Moolhuijzen P.M."/>
            <person name="See P.T."/>
            <person name="Shi G."/>
            <person name="Powell H.R."/>
            <person name="Cockram J."/>
            <person name="Jorgensen L.N."/>
            <person name="Benslimane H."/>
            <person name="Strelkov S.E."/>
            <person name="Turner J."/>
            <person name="Liu Z."/>
            <person name="Moffat C.S."/>
        </authorList>
    </citation>
    <scope>NUCLEOTIDE SEQUENCE [LARGE SCALE GENOMIC DNA]</scope>
</reference>
<feature type="transmembrane region" description="Helical" evidence="2">
    <location>
        <begin position="6"/>
        <end position="22"/>
    </location>
</feature>
<dbReference type="AlphaFoldDB" id="A0A922NNW8"/>
<evidence type="ECO:0000256" key="1">
    <source>
        <dbReference type="SAM" id="MobiDB-lite"/>
    </source>
</evidence>
<feature type="region of interest" description="Disordered" evidence="1">
    <location>
        <begin position="29"/>
        <end position="53"/>
    </location>
</feature>
<dbReference type="OrthoDB" id="5043642at2759"/>
<dbReference type="EMBL" id="NRDI02000002">
    <property type="protein sequence ID" value="KAI1519180.1"/>
    <property type="molecule type" value="Genomic_DNA"/>
</dbReference>
<gene>
    <name evidence="3" type="ORF">Ptr86124_002308</name>
</gene>
<keyword evidence="2" id="KW-1133">Transmembrane helix</keyword>
<sequence length="384" mass="42877">MGFEWYTQIGVILLVAVLGVGVRRWQRSVKSASPPTTLHDQKPTSNPHSNKTETYTTITPLTPFHLPTTHPLQLRPFKPKYHLTMALENCPLSSLLELDNTYAARLVERRRIITTERHEVLGVTPEGEGAVLEFYAWMVRVYLPGRWPGVYAVEDAKGLRNTVTGDLLPLDVNGDVELALEILGGNIDTEFLFLLPSSTPSQPTYHLRSYINTSPAGFSTRSKLSLCLSAIHSPVPGYAAKLEKSMDRFFAKLPVGKVVKRANWSVSMKGEFFCLKGAHGGVREGEEDDGDGEEEEKVDLRTTFLRCERQTLHRLPVTGAVVFAFKTYMYPLQQLRDEGSGEVLAEAIDGLRLGSVPDMTVYKKQDVWGEKVKAFLRGEIEIDG</sequence>
<feature type="compositionally biased region" description="Polar residues" evidence="1">
    <location>
        <begin position="29"/>
        <end position="49"/>
    </location>
</feature>
<keyword evidence="2" id="KW-0812">Transmembrane</keyword>
<evidence type="ECO:0000313" key="3">
    <source>
        <dbReference type="EMBL" id="KAI1519180.1"/>
    </source>
</evidence>
<evidence type="ECO:0000313" key="4">
    <source>
        <dbReference type="Proteomes" id="UP000249757"/>
    </source>
</evidence>
<dbReference type="Proteomes" id="UP000249757">
    <property type="component" value="Unassembled WGS sequence"/>
</dbReference>
<accession>A0A922NNW8</accession>
<name>A0A922NNW8_9PLEO</name>
<protein>
    <submittedName>
        <fullName evidence="3">DUF3445 domain containing protein</fullName>
    </submittedName>
</protein>
<dbReference type="InterPro" id="IPR021848">
    <property type="entry name" value="HODM_asu-like"/>
</dbReference>